<dbReference type="Proteomes" id="UP000199582">
    <property type="component" value="Unassembled WGS sequence"/>
</dbReference>
<dbReference type="AlphaFoldDB" id="A0A1H7HQF9"/>
<evidence type="ECO:0000256" key="1">
    <source>
        <dbReference type="SAM" id="SignalP"/>
    </source>
</evidence>
<keyword evidence="4" id="KW-1185">Reference proteome</keyword>
<proteinExistence type="predicted"/>
<gene>
    <name evidence="3" type="ORF">SAMN05443999_101593</name>
</gene>
<feature type="signal peptide" evidence="1">
    <location>
        <begin position="1"/>
        <end position="26"/>
    </location>
</feature>
<dbReference type="Pfam" id="PF01497">
    <property type="entry name" value="Peripla_BP_2"/>
    <property type="match status" value="1"/>
</dbReference>
<dbReference type="PROSITE" id="PS50983">
    <property type="entry name" value="FE_B12_PBP"/>
    <property type="match status" value="1"/>
</dbReference>
<dbReference type="Gene3D" id="3.40.50.1980">
    <property type="entry name" value="Nitrogenase molybdenum iron protein domain"/>
    <property type="match status" value="2"/>
</dbReference>
<dbReference type="EMBL" id="FOAG01000001">
    <property type="protein sequence ID" value="SEK52521.1"/>
    <property type="molecule type" value="Genomic_DNA"/>
</dbReference>
<sequence length="282" mass="29112">MWGCVRLSRVITLGLALAVAGAGAMAEPARVVSINLCTDQLAMLLAAPGQLVSVSDLAADPVSSAMADEARSYPVNHARAEEVYLLHPDLVLAGRYTARATVDMLRRTGIEVVEFAPANSLSDTRDRIAQMAALLGREAEGAALIARFDADLAALQAASGDAPRAALYHPNGYTLGAGTLANDILRAGGFANVAAELGHHGGGTLPLEALVMAAPDLLISAETLPGASRSEEVLVHPALEDLRASHAALRIASPDWICGTPHLLGAVEGLVAVRQTLDGAGR</sequence>
<feature type="domain" description="Fe/B12 periplasmic-binding" evidence="2">
    <location>
        <begin position="30"/>
        <end position="282"/>
    </location>
</feature>
<dbReference type="GO" id="GO:0071281">
    <property type="term" value="P:cellular response to iron ion"/>
    <property type="evidence" value="ECO:0007669"/>
    <property type="project" value="TreeGrafter"/>
</dbReference>
<dbReference type="OrthoDB" id="1632039at2"/>
<keyword evidence="1" id="KW-0732">Signal</keyword>
<accession>A0A1H7HQF9</accession>
<dbReference type="PANTHER" id="PTHR30535:SF34">
    <property type="entry name" value="MOLYBDATE-BINDING PROTEIN MOLA"/>
    <property type="match status" value="1"/>
</dbReference>
<name>A0A1H7HQF9_9RHOB</name>
<dbReference type="STRING" id="1287727.SAMN05443999_101593"/>
<evidence type="ECO:0000259" key="2">
    <source>
        <dbReference type="PROSITE" id="PS50983"/>
    </source>
</evidence>
<dbReference type="PANTHER" id="PTHR30535">
    <property type="entry name" value="VITAMIN B12-BINDING PROTEIN"/>
    <property type="match status" value="1"/>
</dbReference>
<reference evidence="3 4" key="1">
    <citation type="submission" date="2016-10" db="EMBL/GenBank/DDBJ databases">
        <authorList>
            <person name="de Groot N.N."/>
        </authorList>
    </citation>
    <scope>NUCLEOTIDE SEQUENCE [LARGE SCALE GENOMIC DNA]</scope>
    <source>
        <strain evidence="3 4">DSM 100674</strain>
    </source>
</reference>
<dbReference type="SUPFAM" id="SSF53807">
    <property type="entry name" value="Helical backbone' metal receptor"/>
    <property type="match status" value="1"/>
</dbReference>
<protein>
    <submittedName>
        <fullName evidence="3">Iron complex transport system substrate-binding protein</fullName>
    </submittedName>
</protein>
<feature type="chain" id="PRO_5009299650" evidence="1">
    <location>
        <begin position="27"/>
        <end position="282"/>
    </location>
</feature>
<organism evidence="3 4">
    <name type="scientific">Roseovarius azorensis</name>
    <dbReference type="NCBI Taxonomy" id="1287727"/>
    <lineage>
        <taxon>Bacteria</taxon>
        <taxon>Pseudomonadati</taxon>
        <taxon>Pseudomonadota</taxon>
        <taxon>Alphaproteobacteria</taxon>
        <taxon>Rhodobacterales</taxon>
        <taxon>Roseobacteraceae</taxon>
        <taxon>Roseovarius</taxon>
    </lineage>
</organism>
<evidence type="ECO:0000313" key="4">
    <source>
        <dbReference type="Proteomes" id="UP000199582"/>
    </source>
</evidence>
<dbReference type="InterPro" id="IPR002491">
    <property type="entry name" value="ABC_transptr_periplasmic_BD"/>
</dbReference>
<evidence type="ECO:0000313" key="3">
    <source>
        <dbReference type="EMBL" id="SEK52521.1"/>
    </source>
</evidence>
<dbReference type="InterPro" id="IPR050902">
    <property type="entry name" value="ABC_Transporter_SBP"/>
</dbReference>